<evidence type="ECO:0000256" key="1">
    <source>
        <dbReference type="SAM" id="MobiDB-lite"/>
    </source>
</evidence>
<dbReference type="InterPro" id="IPR022156">
    <property type="entry name" value="Uncharacterised_YfbK_N"/>
</dbReference>
<dbReference type="PROSITE" id="PS50234">
    <property type="entry name" value="VWFA"/>
    <property type="match status" value="1"/>
</dbReference>
<dbReference type="Pfam" id="PF12450">
    <property type="entry name" value="vWF_A"/>
    <property type="match status" value="1"/>
</dbReference>
<dbReference type="Gene3D" id="3.40.50.410">
    <property type="entry name" value="von Willebrand factor, type A domain"/>
    <property type="match status" value="1"/>
</dbReference>
<dbReference type="PROSITE" id="PS51257">
    <property type="entry name" value="PROKAR_LIPOPROTEIN"/>
    <property type="match status" value="1"/>
</dbReference>
<keyword evidence="2" id="KW-0732">Signal</keyword>
<reference evidence="4 5" key="1">
    <citation type="submission" date="2022-03" db="EMBL/GenBank/DDBJ databases">
        <title>Complete genome sequence of Lysobacter capsici VKM B-2533 and Lysobacter gummosus 10.1.1, promising sources of lytic agents.</title>
        <authorList>
            <person name="Tarlachkov S.V."/>
            <person name="Kudryakova I.V."/>
            <person name="Afoshin A.S."/>
            <person name="Leontyevskaya E.A."/>
            <person name="Leontyevskaya N.V."/>
        </authorList>
    </citation>
    <scope>NUCLEOTIDE SEQUENCE [LARGE SCALE GENOMIC DNA]</scope>
    <source>
        <strain evidence="4 5">10.1.1</strain>
    </source>
</reference>
<keyword evidence="5" id="KW-1185">Reference proteome</keyword>
<dbReference type="Pfam" id="PF13519">
    <property type="entry name" value="VWA_2"/>
    <property type="match status" value="1"/>
</dbReference>
<name>A0ABY3XHY9_9GAMM</name>
<dbReference type="Proteomes" id="UP000829194">
    <property type="component" value="Chromosome"/>
</dbReference>
<proteinExistence type="predicted"/>
<dbReference type="InterPro" id="IPR002035">
    <property type="entry name" value="VWF_A"/>
</dbReference>
<accession>A0ABY3XHY9</accession>
<dbReference type="Pfam" id="PF12034">
    <property type="entry name" value="YfbK_C"/>
    <property type="match status" value="1"/>
</dbReference>
<evidence type="ECO:0000313" key="4">
    <source>
        <dbReference type="EMBL" id="UNP31226.1"/>
    </source>
</evidence>
<evidence type="ECO:0000256" key="2">
    <source>
        <dbReference type="SAM" id="SignalP"/>
    </source>
</evidence>
<dbReference type="PANTHER" id="PTHR10579:SF43">
    <property type="entry name" value="ZINC FINGER (C3HC4-TYPE RING FINGER) FAMILY PROTEIN"/>
    <property type="match status" value="1"/>
</dbReference>
<feature type="domain" description="VWFA" evidence="3">
    <location>
        <begin position="273"/>
        <end position="451"/>
    </location>
</feature>
<sequence length="643" mass="68878">MQASTSRRSPSARHSMHLLSAALLAALALSACQAPGDVNSSTSKNEQVGKVRGAQAAQADAPHDKLQAADAAAATSAGYTAPAPAEPVKSMPAQPLVEYEAKSVGNLAPAGRTQAQVDRVMVTGSRVREDSRLMKRMAAAPMPVASPAMIAPPPPPPYYSQPANTEKYAEREDNPVVRASEQPLSTFSIDVDTGSYANVRRMLNDGQRPPADAVRAEEFINYFDYGHAAPKSLATPFKVSTELAPAPWNAQRQLLMIGIKGYDVPKQTLPPVNLVFLIDTSGSMESPDKLPLLKSAFSMLTKQLRAQDRISIVVYAGAAGLVLPPTPGDRQQEILDALGRLQAGGSTNGGDGIRLAYATAKQAFIKDGVNRVILATDGDFNVGTVDNNALETMVADQRKSGIALTTLGFGTGNYNDQLSEKLADVGDGNHAYIDTLQEARKVLVEEMGSTLLTIARDVKIQIEFNPAQVAEYRLIGYENRLLKREDFANDKVDAGDIGAGHEVTALYEITPVGSKATRLPALRYTETATAAGGKDGEIANLKLRYKRPGEDRSQLIETPVLRSGQRAVASDPMRMAASVAAFADALRDGSQYDGWGWDQILASARSVRLDDRWGQRAEFVRLVERAKSQIGELKPANGVAVSD</sequence>
<dbReference type="EMBL" id="CP093547">
    <property type="protein sequence ID" value="UNP31226.1"/>
    <property type="molecule type" value="Genomic_DNA"/>
</dbReference>
<dbReference type="InterPro" id="IPR051266">
    <property type="entry name" value="CLCR"/>
</dbReference>
<dbReference type="SMART" id="SM00327">
    <property type="entry name" value="VWA"/>
    <property type="match status" value="1"/>
</dbReference>
<protein>
    <submittedName>
        <fullName evidence="4">VWA domain-containing protein</fullName>
    </submittedName>
</protein>
<dbReference type="SUPFAM" id="SSF53300">
    <property type="entry name" value="vWA-like"/>
    <property type="match status" value="1"/>
</dbReference>
<dbReference type="RefSeq" id="WP_237049852.1">
    <property type="nucleotide sequence ID" value="NZ_CP011131.1"/>
</dbReference>
<gene>
    <name evidence="4" type="ORF">MOV92_08280</name>
</gene>
<dbReference type="InterPro" id="IPR021908">
    <property type="entry name" value="YfbK_C"/>
</dbReference>
<evidence type="ECO:0000259" key="3">
    <source>
        <dbReference type="PROSITE" id="PS50234"/>
    </source>
</evidence>
<dbReference type="InterPro" id="IPR036465">
    <property type="entry name" value="vWFA_dom_sf"/>
</dbReference>
<dbReference type="CDD" id="cd01465">
    <property type="entry name" value="vWA_subgroup"/>
    <property type="match status" value="1"/>
</dbReference>
<evidence type="ECO:0000313" key="5">
    <source>
        <dbReference type="Proteomes" id="UP000829194"/>
    </source>
</evidence>
<feature type="region of interest" description="Disordered" evidence="1">
    <location>
        <begin position="34"/>
        <end position="72"/>
    </location>
</feature>
<organism evidence="4 5">
    <name type="scientific">Lysobacter gummosus</name>
    <dbReference type="NCBI Taxonomy" id="262324"/>
    <lineage>
        <taxon>Bacteria</taxon>
        <taxon>Pseudomonadati</taxon>
        <taxon>Pseudomonadota</taxon>
        <taxon>Gammaproteobacteria</taxon>
        <taxon>Lysobacterales</taxon>
        <taxon>Lysobacteraceae</taxon>
        <taxon>Lysobacter</taxon>
    </lineage>
</organism>
<feature type="signal peptide" evidence="2">
    <location>
        <begin position="1"/>
        <end position="33"/>
    </location>
</feature>
<dbReference type="PANTHER" id="PTHR10579">
    <property type="entry name" value="CALCIUM-ACTIVATED CHLORIDE CHANNEL REGULATOR"/>
    <property type="match status" value="1"/>
</dbReference>
<feature type="chain" id="PRO_5046446538" evidence="2">
    <location>
        <begin position="34"/>
        <end position="643"/>
    </location>
</feature>